<dbReference type="GO" id="GO:0008270">
    <property type="term" value="F:zinc ion binding"/>
    <property type="evidence" value="ECO:0007669"/>
    <property type="project" value="InterPro"/>
</dbReference>
<comment type="similarity">
    <text evidence="2 6">Belongs to the zinc-containing alcohol dehydrogenase family.</text>
</comment>
<evidence type="ECO:0000313" key="9">
    <source>
        <dbReference type="Proteomes" id="UP000274843"/>
    </source>
</evidence>
<dbReference type="Gene3D" id="3.90.180.10">
    <property type="entry name" value="Medium-chain alcohol dehydrogenases, catalytic domain"/>
    <property type="match status" value="1"/>
</dbReference>
<accession>A0A3N2G644</accession>
<dbReference type="InterPro" id="IPR013154">
    <property type="entry name" value="ADH-like_N"/>
</dbReference>
<evidence type="ECO:0000313" key="8">
    <source>
        <dbReference type="EMBL" id="ROS32094.1"/>
    </source>
</evidence>
<comment type="caution">
    <text evidence="8">The sequence shown here is derived from an EMBL/GenBank/DDBJ whole genome shotgun (WGS) entry which is preliminary data.</text>
</comment>
<dbReference type="InterPro" id="IPR011032">
    <property type="entry name" value="GroES-like_sf"/>
</dbReference>
<evidence type="ECO:0000259" key="7">
    <source>
        <dbReference type="SMART" id="SM00829"/>
    </source>
</evidence>
<dbReference type="InterPro" id="IPR013149">
    <property type="entry name" value="ADH-like_C"/>
</dbReference>
<sequence length="370" mass="38313">MDITAAVATEIGGTFELQRLTLADPAPGEVVVEIAGVGLCHTDLAAKDGHLPFPLPGVFGHEGSGVVTAVGDGVTKVAVGDKVVLSFDSCGECRECRRDEPAYCQNFMAYNFGGARQDGSSPLTREGEPVGSAFFGQSSFATHALARERNVVKVPDDSPLAVLGPLGCGVQTGAGAVLNSLDCQPGESLLVLGGGSVGLSAVLAGVVRELSRIIVVEPHAARRDLALSLGATDVIDPADGPLPEQVRAIVPDGVDHAIDTTGIAAVLQDAMLALAHRAKVGIIGVPADPEAALALNLIQAQVLGVRVMGIVEGDSDPDVFVPQLLQLHRSGRFPFDKLVTTMPFNRINEAVAAQHRGDAVKIVLVPEESR</sequence>
<dbReference type="InterPro" id="IPR036291">
    <property type="entry name" value="NAD(P)-bd_dom_sf"/>
</dbReference>
<keyword evidence="5" id="KW-0560">Oxidoreductase</keyword>
<reference evidence="8 9" key="1">
    <citation type="submission" date="2018-11" db="EMBL/GenBank/DDBJ databases">
        <title>Sequencing the genomes of 1000 actinobacteria strains.</title>
        <authorList>
            <person name="Klenk H.-P."/>
        </authorList>
    </citation>
    <scope>NUCLEOTIDE SEQUENCE [LARGE SCALE GENOMIC DNA]</scope>
    <source>
        <strain evidence="8 9">DSM 44348</strain>
    </source>
</reference>
<keyword evidence="3 6" id="KW-0479">Metal-binding</keyword>
<proteinExistence type="inferred from homology"/>
<organism evidence="8 9">
    <name type="scientific">Amycolatopsis thermoflava</name>
    <dbReference type="NCBI Taxonomy" id="84480"/>
    <lineage>
        <taxon>Bacteria</taxon>
        <taxon>Bacillati</taxon>
        <taxon>Actinomycetota</taxon>
        <taxon>Actinomycetes</taxon>
        <taxon>Pseudonocardiales</taxon>
        <taxon>Pseudonocardiaceae</taxon>
        <taxon>Amycolatopsis</taxon>
        <taxon>Amycolatopsis methanolica group</taxon>
    </lineage>
</organism>
<evidence type="ECO:0000256" key="6">
    <source>
        <dbReference type="RuleBase" id="RU361277"/>
    </source>
</evidence>
<evidence type="ECO:0000256" key="5">
    <source>
        <dbReference type="ARBA" id="ARBA00023002"/>
    </source>
</evidence>
<evidence type="ECO:0000256" key="3">
    <source>
        <dbReference type="ARBA" id="ARBA00022723"/>
    </source>
</evidence>
<comment type="cofactor">
    <cofactor evidence="1 6">
        <name>Zn(2+)</name>
        <dbReference type="ChEBI" id="CHEBI:29105"/>
    </cofactor>
</comment>
<dbReference type="EMBL" id="RKHY01000002">
    <property type="protein sequence ID" value="ROS32094.1"/>
    <property type="molecule type" value="Genomic_DNA"/>
</dbReference>
<dbReference type="SUPFAM" id="SSF50129">
    <property type="entry name" value="GroES-like"/>
    <property type="match status" value="1"/>
</dbReference>
<dbReference type="GO" id="GO:0016491">
    <property type="term" value="F:oxidoreductase activity"/>
    <property type="evidence" value="ECO:0007669"/>
    <property type="project" value="UniProtKB-KW"/>
</dbReference>
<dbReference type="AlphaFoldDB" id="A0A3N2G644"/>
<dbReference type="InterPro" id="IPR002328">
    <property type="entry name" value="ADH_Zn_CS"/>
</dbReference>
<keyword evidence="9" id="KW-1185">Reference proteome</keyword>
<dbReference type="PROSITE" id="PS00059">
    <property type="entry name" value="ADH_ZINC"/>
    <property type="match status" value="1"/>
</dbReference>
<gene>
    <name evidence="8" type="ORF">EDD35_7837</name>
</gene>
<dbReference type="InterPro" id="IPR020843">
    <property type="entry name" value="ER"/>
</dbReference>
<dbReference type="SUPFAM" id="SSF51735">
    <property type="entry name" value="NAD(P)-binding Rossmann-fold domains"/>
    <property type="match status" value="1"/>
</dbReference>
<evidence type="ECO:0000256" key="1">
    <source>
        <dbReference type="ARBA" id="ARBA00001947"/>
    </source>
</evidence>
<protein>
    <submittedName>
        <fullName evidence="8">Aryl-alcohol dehydrogenase</fullName>
    </submittedName>
</protein>
<dbReference type="SMART" id="SM00829">
    <property type="entry name" value="PKS_ER"/>
    <property type="match status" value="1"/>
</dbReference>
<dbReference type="Pfam" id="PF08240">
    <property type="entry name" value="ADH_N"/>
    <property type="match status" value="1"/>
</dbReference>
<feature type="domain" description="Enoyl reductase (ER)" evidence="7">
    <location>
        <begin position="12"/>
        <end position="364"/>
    </location>
</feature>
<dbReference type="Proteomes" id="UP000274843">
    <property type="component" value="Unassembled WGS sequence"/>
</dbReference>
<dbReference type="Gene3D" id="3.40.50.720">
    <property type="entry name" value="NAD(P)-binding Rossmann-like Domain"/>
    <property type="match status" value="1"/>
</dbReference>
<dbReference type="CDD" id="cd08278">
    <property type="entry name" value="benzyl_alcohol_DH"/>
    <property type="match status" value="1"/>
</dbReference>
<evidence type="ECO:0000256" key="4">
    <source>
        <dbReference type="ARBA" id="ARBA00022833"/>
    </source>
</evidence>
<keyword evidence="4 6" id="KW-0862">Zinc</keyword>
<dbReference type="PANTHER" id="PTHR43350">
    <property type="entry name" value="NAD-DEPENDENT ALCOHOL DEHYDROGENASE"/>
    <property type="match status" value="1"/>
</dbReference>
<dbReference type="PANTHER" id="PTHR43350:SF17">
    <property type="entry name" value="NAD-DEPENDENT ALCOHOL DEHYDROGENASE"/>
    <property type="match status" value="1"/>
</dbReference>
<name>A0A3N2G644_9PSEU</name>
<dbReference type="Pfam" id="PF00107">
    <property type="entry name" value="ADH_zinc_N"/>
    <property type="match status" value="1"/>
</dbReference>
<dbReference type="GeneID" id="301849063"/>
<dbReference type="RefSeq" id="WP_123687475.1">
    <property type="nucleotide sequence ID" value="NZ_RKHY01000002.1"/>
</dbReference>
<evidence type="ECO:0000256" key="2">
    <source>
        <dbReference type="ARBA" id="ARBA00008072"/>
    </source>
</evidence>